<dbReference type="GO" id="GO:0000160">
    <property type="term" value="P:phosphorelay signal transduction system"/>
    <property type="evidence" value="ECO:0007669"/>
    <property type="project" value="InterPro"/>
</dbReference>
<dbReference type="RefSeq" id="WP_145086191.1">
    <property type="nucleotide sequence ID" value="NZ_CP036298.1"/>
</dbReference>
<organism evidence="3 4">
    <name type="scientific">Aureliella helgolandensis</name>
    <dbReference type="NCBI Taxonomy" id="2527968"/>
    <lineage>
        <taxon>Bacteria</taxon>
        <taxon>Pseudomonadati</taxon>
        <taxon>Planctomycetota</taxon>
        <taxon>Planctomycetia</taxon>
        <taxon>Pirellulales</taxon>
        <taxon>Pirellulaceae</taxon>
        <taxon>Aureliella</taxon>
    </lineage>
</organism>
<dbReference type="Gene3D" id="3.40.50.2300">
    <property type="match status" value="1"/>
</dbReference>
<dbReference type="EMBL" id="CP036298">
    <property type="protein sequence ID" value="QDV27970.1"/>
    <property type="molecule type" value="Genomic_DNA"/>
</dbReference>
<dbReference type="SUPFAM" id="SSF52172">
    <property type="entry name" value="CheY-like"/>
    <property type="match status" value="1"/>
</dbReference>
<feature type="domain" description="Response regulatory" evidence="2">
    <location>
        <begin position="5"/>
        <end position="124"/>
    </location>
</feature>
<keyword evidence="4" id="KW-1185">Reference proteome</keyword>
<evidence type="ECO:0000259" key="2">
    <source>
        <dbReference type="PROSITE" id="PS50110"/>
    </source>
</evidence>
<comment type="caution">
    <text evidence="1">Lacks conserved residue(s) required for the propagation of feature annotation.</text>
</comment>
<dbReference type="AlphaFoldDB" id="A0A518GHC0"/>
<evidence type="ECO:0000313" key="3">
    <source>
        <dbReference type="EMBL" id="QDV27970.1"/>
    </source>
</evidence>
<evidence type="ECO:0000313" key="4">
    <source>
        <dbReference type="Proteomes" id="UP000318017"/>
    </source>
</evidence>
<gene>
    <name evidence="3" type="ORF">Q31a_63630</name>
</gene>
<proteinExistence type="predicted"/>
<dbReference type="InterPro" id="IPR011006">
    <property type="entry name" value="CheY-like_superfamily"/>
</dbReference>
<dbReference type="PROSITE" id="PS50110">
    <property type="entry name" value="RESPONSE_REGULATORY"/>
    <property type="match status" value="1"/>
</dbReference>
<dbReference type="Pfam" id="PF00072">
    <property type="entry name" value="Response_reg"/>
    <property type="match status" value="1"/>
</dbReference>
<dbReference type="Proteomes" id="UP000318017">
    <property type="component" value="Chromosome"/>
</dbReference>
<dbReference type="OrthoDB" id="279132at2"/>
<sequence length="124" mass="13481">MASPTVLDVGNCAPDHASIQRLVKTGFNAQLLQAHGPKDALAILRETPVNLVLINRKLDRDYTDGVEILKLIKADPELRAIPVMLITNYAEHQDAAVALGAERGFGKLEFQDPATHEKLAAFLA</sequence>
<protein>
    <submittedName>
        <fullName evidence="3">Chemotaxis regulatory protein CheY</fullName>
    </submittedName>
</protein>
<reference evidence="3 4" key="1">
    <citation type="submission" date="2019-02" db="EMBL/GenBank/DDBJ databases">
        <title>Deep-cultivation of Planctomycetes and their phenomic and genomic characterization uncovers novel biology.</title>
        <authorList>
            <person name="Wiegand S."/>
            <person name="Jogler M."/>
            <person name="Boedeker C."/>
            <person name="Pinto D."/>
            <person name="Vollmers J."/>
            <person name="Rivas-Marin E."/>
            <person name="Kohn T."/>
            <person name="Peeters S.H."/>
            <person name="Heuer A."/>
            <person name="Rast P."/>
            <person name="Oberbeckmann S."/>
            <person name="Bunk B."/>
            <person name="Jeske O."/>
            <person name="Meyerdierks A."/>
            <person name="Storesund J.E."/>
            <person name="Kallscheuer N."/>
            <person name="Luecker S."/>
            <person name="Lage O.M."/>
            <person name="Pohl T."/>
            <person name="Merkel B.J."/>
            <person name="Hornburger P."/>
            <person name="Mueller R.-W."/>
            <person name="Bruemmer F."/>
            <person name="Labrenz M."/>
            <person name="Spormann A.M."/>
            <person name="Op den Camp H."/>
            <person name="Overmann J."/>
            <person name="Amann R."/>
            <person name="Jetten M.S.M."/>
            <person name="Mascher T."/>
            <person name="Medema M.H."/>
            <person name="Devos D.P."/>
            <person name="Kaster A.-K."/>
            <person name="Ovreas L."/>
            <person name="Rohde M."/>
            <person name="Galperin M.Y."/>
            <person name="Jogler C."/>
        </authorList>
    </citation>
    <scope>NUCLEOTIDE SEQUENCE [LARGE SCALE GENOMIC DNA]</scope>
    <source>
        <strain evidence="3 4">Q31a</strain>
    </source>
</reference>
<accession>A0A518GHC0</accession>
<dbReference type="KEGG" id="ahel:Q31a_63630"/>
<evidence type="ECO:0000256" key="1">
    <source>
        <dbReference type="PROSITE-ProRule" id="PRU00169"/>
    </source>
</evidence>
<name>A0A518GHC0_9BACT</name>
<dbReference type="InterPro" id="IPR001789">
    <property type="entry name" value="Sig_transdc_resp-reg_receiver"/>
</dbReference>